<comment type="caution">
    <text evidence="3">The sequence shown here is derived from an EMBL/GenBank/DDBJ whole genome shotgun (WGS) entry which is preliminary data.</text>
</comment>
<dbReference type="CDD" id="cd02440">
    <property type="entry name" value="AdoMet_MTases"/>
    <property type="match status" value="1"/>
</dbReference>
<keyword evidence="3" id="KW-0489">Methyltransferase</keyword>
<dbReference type="OrthoDB" id="5449367at2"/>
<keyword evidence="1 3" id="KW-0808">Transferase</keyword>
<evidence type="ECO:0000313" key="3">
    <source>
        <dbReference type="EMBL" id="RED16771.1"/>
    </source>
</evidence>
<organism evidence="3 4">
    <name type="scientific">Parasphingopyxis lamellibrachiae</name>
    <dbReference type="NCBI Taxonomy" id="680125"/>
    <lineage>
        <taxon>Bacteria</taxon>
        <taxon>Pseudomonadati</taxon>
        <taxon>Pseudomonadota</taxon>
        <taxon>Alphaproteobacteria</taxon>
        <taxon>Sphingomonadales</taxon>
        <taxon>Sphingomonadaceae</taxon>
        <taxon>Parasphingopyxis</taxon>
    </lineage>
</organism>
<dbReference type="EMBL" id="QRDP01000004">
    <property type="protein sequence ID" value="RED16771.1"/>
    <property type="molecule type" value="Genomic_DNA"/>
</dbReference>
<feature type="domain" description="Methyltransferase" evidence="2">
    <location>
        <begin position="201"/>
        <end position="296"/>
    </location>
</feature>
<evidence type="ECO:0000259" key="2">
    <source>
        <dbReference type="Pfam" id="PF13649"/>
    </source>
</evidence>
<evidence type="ECO:0000313" key="4">
    <source>
        <dbReference type="Proteomes" id="UP000256310"/>
    </source>
</evidence>
<dbReference type="InterPro" id="IPR041698">
    <property type="entry name" value="Methyltransf_25"/>
</dbReference>
<dbReference type="GO" id="GO:0008168">
    <property type="term" value="F:methyltransferase activity"/>
    <property type="evidence" value="ECO:0007669"/>
    <property type="project" value="UniProtKB-KW"/>
</dbReference>
<dbReference type="Gene3D" id="3.40.50.150">
    <property type="entry name" value="Vaccinia Virus protein VP39"/>
    <property type="match status" value="1"/>
</dbReference>
<evidence type="ECO:0000256" key="1">
    <source>
        <dbReference type="ARBA" id="ARBA00022679"/>
    </source>
</evidence>
<proteinExistence type="predicted"/>
<dbReference type="AlphaFoldDB" id="A0A3D9FI35"/>
<dbReference type="RefSeq" id="WP_116236145.1">
    <property type="nucleotide sequence ID" value="NZ_QRDP01000004.1"/>
</dbReference>
<accession>A0A3D9FI35</accession>
<dbReference type="Proteomes" id="UP000256310">
    <property type="component" value="Unassembled WGS sequence"/>
</dbReference>
<dbReference type="Pfam" id="PF13649">
    <property type="entry name" value="Methyltransf_25"/>
    <property type="match status" value="1"/>
</dbReference>
<name>A0A3D9FI35_9SPHN</name>
<protein>
    <submittedName>
        <fullName evidence="3">Methyltransferase family protein</fullName>
    </submittedName>
</protein>
<keyword evidence="4" id="KW-1185">Reference proteome</keyword>
<dbReference type="InterPro" id="IPR029063">
    <property type="entry name" value="SAM-dependent_MTases_sf"/>
</dbReference>
<gene>
    <name evidence="3" type="ORF">DFR46_1801</name>
</gene>
<reference evidence="3 4" key="1">
    <citation type="submission" date="2018-07" db="EMBL/GenBank/DDBJ databases">
        <title>Genomic Encyclopedia of Type Strains, Phase IV (KMG-IV): sequencing the most valuable type-strain genomes for metagenomic binning, comparative biology and taxonomic classification.</title>
        <authorList>
            <person name="Goeker M."/>
        </authorList>
    </citation>
    <scope>NUCLEOTIDE SEQUENCE [LARGE SCALE GENOMIC DNA]</scope>
    <source>
        <strain evidence="3 4">DSM 26725</strain>
    </source>
</reference>
<sequence length="377" mass="42011">MKVRDVQHAVLPRATADEHSRQNAVVSLRRLLNSKVRSRNVGIFESEAAPAFAERHGRQPQSPEEVRQAFLMSPGYRMWSAANRSAQEMIWVSVGEPTYRDLDRMEQATKELIEAEDKRGSLSLDPSYDPSPEVANVDIHLQPGGYAMNRSEYDIVPGALYECGGNVFSFGQGIGRGDSKAGVILRLLEEEFDGFKPAKMLDIGCSAGAASAAYAAEWPEVDIHAVDLGAAMLRYAHARAESLGVAVHFHQMDASDMRFEDESFDLVVSHNLMHEIGEEKRRAMIRESFRLVRPGGVVIHQDVAIRNQPTLVHEVERDWDTHFNGEVHWNTYATADLKADMIAAGFPEDTVVEHDLTALQGMANNRWYAISGRKPAQ</sequence>
<dbReference type="SUPFAM" id="SSF53335">
    <property type="entry name" value="S-adenosyl-L-methionine-dependent methyltransferases"/>
    <property type="match status" value="1"/>
</dbReference>
<dbReference type="GO" id="GO:0032259">
    <property type="term" value="P:methylation"/>
    <property type="evidence" value="ECO:0007669"/>
    <property type="project" value="UniProtKB-KW"/>
</dbReference>
<dbReference type="PANTHER" id="PTHR43861">
    <property type="entry name" value="TRANS-ACONITATE 2-METHYLTRANSFERASE-RELATED"/>
    <property type="match status" value="1"/>
</dbReference>